<organism evidence="1 2">
    <name type="scientific">Candidatus Enterococcus lowellii</name>
    <dbReference type="NCBI Taxonomy" id="2230877"/>
    <lineage>
        <taxon>Bacteria</taxon>
        <taxon>Bacillati</taxon>
        <taxon>Bacillota</taxon>
        <taxon>Bacilli</taxon>
        <taxon>Lactobacillales</taxon>
        <taxon>Enterococcaceae</taxon>
        <taxon>Enterococcus</taxon>
    </lineage>
</organism>
<name>A0ABZ2SQA4_9ENTE</name>
<reference evidence="1 2" key="1">
    <citation type="submission" date="2021-03" db="EMBL/GenBank/DDBJ databases">
        <authorList>
            <person name="Gilmore M.S."/>
            <person name="Schwartzman J."/>
            <person name="Van Tyne D."/>
            <person name="Martin M."/>
            <person name="Earl A.M."/>
            <person name="Manson A.L."/>
            <person name="Straub T."/>
            <person name="Salamzade R."/>
            <person name="Saavedra J."/>
            <person name="Lebreton F."/>
            <person name="Prichula J."/>
            <person name="Schaufler K."/>
            <person name="Gaca A."/>
            <person name="Sgardioli B."/>
            <person name="Wagenaar J."/>
            <person name="Strong T."/>
        </authorList>
    </citation>
    <scope>NUCLEOTIDE SEQUENCE [LARGE SCALE GENOMIC DNA]</scope>
    <source>
        <strain evidence="1 2">DIV2402</strain>
    </source>
</reference>
<sequence>MNNYDKNGGIPIKNATTKGYLLAYDGDGIDLSYPKSKTRRGRVQSQTAHTITTNPHLGVVLIEGCENKN</sequence>
<keyword evidence="2" id="KW-1185">Reference proteome</keyword>
<dbReference type="EMBL" id="CP147251">
    <property type="protein sequence ID" value="WYJ77733.1"/>
    <property type="molecule type" value="Genomic_DNA"/>
</dbReference>
<protein>
    <submittedName>
        <fullName evidence="1">Uncharacterized protein</fullName>
    </submittedName>
</protein>
<evidence type="ECO:0000313" key="2">
    <source>
        <dbReference type="Proteomes" id="UP000664701"/>
    </source>
</evidence>
<dbReference type="Proteomes" id="UP000664701">
    <property type="component" value="Chromosome"/>
</dbReference>
<reference evidence="1 2" key="2">
    <citation type="submission" date="2024-03" db="EMBL/GenBank/DDBJ databases">
        <title>The Genome Sequence of Enterococcus sp. DIV2402.</title>
        <authorList>
            <consortium name="The Broad Institute Genomics Platform"/>
            <consortium name="The Broad Institute Microbial Omics Core"/>
            <consortium name="The Broad Institute Genomic Center for Infectious Diseases"/>
            <person name="Earl A."/>
            <person name="Manson A."/>
            <person name="Gilmore M."/>
            <person name="Schwartman J."/>
            <person name="Shea T."/>
            <person name="Abouelleil A."/>
            <person name="Cao P."/>
            <person name="Chapman S."/>
            <person name="Cusick C."/>
            <person name="Young S."/>
            <person name="Neafsey D."/>
            <person name="Nusbaum C."/>
            <person name="Birren B."/>
        </authorList>
    </citation>
    <scope>NUCLEOTIDE SEQUENCE [LARGE SCALE GENOMIC DNA]</scope>
    <source>
        <strain evidence="1 2">DIV2402</strain>
    </source>
</reference>
<proteinExistence type="predicted"/>
<evidence type="ECO:0000313" key="1">
    <source>
        <dbReference type="EMBL" id="WYJ77733.1"/>
    </source>
</evidence>
<gene>
    <name evidence="1" type="ORF">DOK78_002371</name>
</gene>
<accession>A0ABZ2SQA4</accession>
<dbReference type="RefSeq" id="WP_207940162.1">
    <property type="nucleotide sequence ID" value="NZ_CP147251.1"/>
</dbReference>